<feature type="domain" description="Reverse transcriptase" evidence="2">
    <location>
        <begin position="2060"/>
        <end position="2315"/>
    </location>
</feature>
<proteinExistence type="predicted"/>
<dbReference type="InterPro" id="IPR000477">
    <property type="entry name" value="RT_dom"/>
</dbReference>
<evidence type="ECO:0000259" key="2">
    <source>
        <dbReference type="PROSITE" id="PS50878"/>
    </source>
</evidence>
<dbReference type="Proteomes" id="UP000324629">
    <property type="component" value="Unassembled WGS sequence"/>
</dbReference>
<dbReference type="CDD" id="cd01650">
    <property type="entry name" value="RT_nLTR_like"/>
    <property type="match status" value="2"/>
</dbReference>
<feature type="compositionally biased region" description="Polar residues" evidence="1">
    <location>
        <begin position="122"/>
        <end position="142"/>
    </location>
</feature>
<dbReference type="PANTHER" id="PTHR19446">
    <property type="entry name" value="REVERSE TRANSCRIPTASES"/>
    <property type="match status" value="1"/>
</dbReference>
<feature type="domain" description="Reverse transcriptase" evidence="2">
    <location>
        <begin position="493"/>
        <end position="763"/>
    </location>
</feature>
<organism evidence="3 4">
    <name type="scientific">Paragonimus westermani</name>
    <dbReference type="NCBI Taxonomy" id="34504"/>
    <lineage>
        <taxon>Eukaryota</taxon>
        <taxon>Metazoa</taxon>
        <taxon>Spiralia</taxon>
        <taxon>Lophotrochozoa</taxon>
        <taxon>Platyhelminthes</taxon>
        <taxon>Trematoda</taxon>
        <taxon>Digenea</taxon>
        <taxon>Plagiorchiida</taxon>
        <taxon>Troglotremata</taxon>
        <taxon>Troglotrematidae</taxon>
        <taxon>Paragonimus</taxon>
    </lineage>
</organism>
<accession>A0A5J4NCA6</accession>
<feature type="region of interest" description="Disordered" evidence="1">
    <location>
        <begin position="211"/>
        <end position="230"/>
    </location>
</feature>
<feature type="compositionally biased region" description="Polar residues" evidence="1">
    <location>
        <begin position="78"/>
        <end position="91"/>
    </location>
</feature>
<name>A0A5J4NCA6_9TREM</name>
<feature type="compositionally biased region" description="Polar residues" evidence="1">
    <location>
        <begin position="2647"/>
        <end position="2659"/>
    </location>
</feature>
<dbReference type="EMBL" id="QNGE01004079">
    <property type="protein sequence ID" value="KAA3673246.1"/>
    <property type="molecule type" value="Genomic_DNA"/>
</dbReference>
<feature type="region of interest" description="Disordered" evidence="1">
    <location>
        <begin position="41"/>
        <end position="142"/>
    </location>
</feature>
<feature type="compositionally biased region" description="Low complexity" evidence="1">
    <location>
        <begin position="2703"/>
        <end position="2720"/>
    </location>
</feature>
<dbReference type="Pfam" id="PF00078">
    <property type="entry name" value="RVT_1"/>
    <property type="match status" value="2"/>
</dbReference>
<evidence type="ECO:0000313" key="4">
    <source>
        <dbReference type="Proteomes" id="UP000324629"/>
    </source>
</evidence>
<comment type="caution">
    <text evidence="3">The sequence shown here is derived from an EMBL/GenBank/DDBJ whole genome shotgun (WGS) entry which is preliminary data.</text>
</comment>
<dbReference type="PROSITE" id="PS50878">
    <property type="entry name" value="RT_POL"/>
    <property type="match status" value="2"/>
</dbReference>
<dbReference type="SUPFAM" id="SSF56672">
    <property type="entry name" value="DNA/RNA polymerases"/>
    <property type="match status" value="2"/>
</dbReference>
<dbReference type="InterPro" id="IPR043502">
    <property type="entry name" value="DNA/RNA_pol_sf"/>
</dbReference>
<feature type="compositionally biased region" description="Polar residues" evidence="1">
    <location>
        <begin position="102"/>
        <end position="112"/>
    </location>
</feature>
<keyword evidence="4" id="KW-1185">Reference proteome</keyword>
<evidence type="ECO:0000256" key="1">
    <source>
        <dbReference type="SAM" id="MobiDB-lite"/>
    </source>
</evidence>
<sequence>MEYKPKSAPRAVHRLQSVAVPAFTKCVFVVLGVCREFDTEGGGASVGSSFSEKSSSGVDWLSPVVLPGSPGATHHPQNDASHSRTTSSPVSTYVDISPSQPPTTRLPWTSGKSPPHRPPSNHLPQNVTPDSTSCDSSAQSPWSYSSESSTAFFSSMPIQPSTARTLSRQPSQFIAESQQAAPVNNSSTNESSDAAAGSIEITALTTTPIPARPYLLDTTPPALGEKLRSGLSGDPLEDYRNRPIACASHQLPVDLDESAESASPQPPARPLSGDLHDGRGLHEPVGAQRQDLLDRTSTETSAGLLTEAQRLLSTITNADAAATELLAIVNNQLQEPTNLQPLQSALDQFCRKWYPHRWVPKRKKPIAPSRVSNRRQRRRLQYGHIQNLFRRSRKDAASTVLDGRWREAFASVQDRIDGFTPYWKAVLEQPAHQDSRAPREVVPTDESLLRPITTAEITTTLAALKGSSPGLDKVTPAQLQHRNTSSIAAFLNILLAAGKLPDHLNVARITFVPKSPASSEPSEFRPISVTSVFVRLLHKILFNRWVPNFPADRLQFGFLQRDGCFEATTILHAALRHSHTLCRNLSFASLDISKAFDSVSHESILRAAASFGAPPSLCQYLSTYYSEATSVFEGTVVHPQRGVRQGDPLSPLLFIMVMDEALSDTQFFPWSSPAGPLDYLAFADDIVLFAEDRANLEGRLTHLATQLERVGLSINSTKSSCVNIVADGRRKMTMLDDRPITLASSTITSLSPADEFQFLGVPFNWKGKLPTKALKDLDRMLRELRSAPLKPQQRVDILRFHLLPKLDHALILSDVHKNTLRSMDLSVRSAVKQWLRLPKDTSNAFFYASINDGGLGIPHLQTKIPLNRRDRLEKRLNSSHPMTTWALRDPASLTTHRLARYPVFASGTPVTDKASADEAWRQHLHATLDGAPLRDVRTPATSHHWLRDGSRMFPRLYIRAVQLRAGVLPSKSRRARGRPTPAEDLRCRGNCGRRETVSHVLQSCAVTHDARCKRHNDTCRTLLRKLKTRHVQYLCEPHIVTARSFIKPDMIVLRDNKAFVLDVAICDAERMEATVRLKLDKYAVGANGSRIEEFIQSVFPLAKSVVHAPIVFNNRGFIHPQSHRTLLSLNLTKLDISDLCVLEHVGWPRPCNGLRKVTNQNLRSAVSERETTSDCDEDIQDEWPELVLPNFFTSLESSDERDCVAGCMGDEGLCEVCRHRLAQKEPDGAGGTETCGSVSHPGLLPISFETLRFSSVDLESAETDHDRYSYEGGRRGAISKETPTVSVALKGPEPVSLACKSPGNDGPHPSNISNPFEAVLFSYAGLESAETDHDRLSYRGGSCSDSNKAYDAPELGLSICMSQGSLGCVVGSPSDEGNLNEMQMAPLVAANAAGPQSVIATDSPFMRLPALDRGERTTAVFDDGSPNRMFTIVDLDTILNSGGLLEPRMYQPGAMNVKPESAFGCSSAVPVVDNEGACQFSDLASVTRDAELLCPITAGLAAGFGADVSSSGGVEATSVTRDAQTQLAVVAGLAVVETQQGLIRSSMASFECFCGREFASNRGLGQHKRHRHPVELNAERLHTWGVKRTVWTDQELGALVRLASKLAPKFRSRRALSVALCKYFVGRSYQAIMKRLTLLRWVNPMGDWEEDDGEEVEMSTGGGHADCVLTQSIDENVLNDMLAGTWPAAPVEDLSSAEVVGQLEPLLLDSMPVGPEPGTVVQVSGHTNDGNSLSVGASELQSVSDRGVDKADGRCLTRLEARTVCCSVRTRSAREKSWKSWSYRDRKRLVGLARRFGSRCETRGVLADTIRRYFPGRSTAALLQELRRVETRGVRVPLRSLVLAQPDLCENVDSGSMNETNREVWVGDMLSSILTDLRSAVGSCLGKAELEKLVLGLLEGSVSLSQLPERLACHAVEIFPRVTVRERRERTRQKRGKMVSGKLRRRLAYAALQKLYAKRRRDAAKVVIEGTWDELSCGGQELPVGTLEYWKSVLSREGQSDSRRPLSGESLAALVEPITIDETRWALRAMRNDTAPGLDGLTTLDIKSYPIGVFTGYLNLLYLSASPPAHLLEARIKLLPKCVKPMKPSDFRPIAIASVIVRCLHKVIARRWSSRLKLATLQVAFLQRDGCLEASSVLHGVLRDAIQRTRGLAAVFLDVSKAFDSVSHETILRNAESYGAPPHLLKYLGNTYQVSRALIGTDFVTCKRGVRQGDPLSPLLFIMAMDEVLRGALPELGYSIGSCVVDAIAYADDLVLFAENPARLQEKLLVAQQLLARAGMTINTQKSISLHLAASAKAKQLVLVPSGFQLNGVTLPVMGPTHRVRYLGLDFTWKGKVSDGSVQFVTEALDRLIKAPLKPQQRREVLITFLLPRLTHRLVLGPVKRGALRKIDKLVRAAYRSWARLPADSNNAFMYTPVKFGGLGLPCLAVQIPLLQRIRFARMMEVDHPVIRSVCEQPSFRRVVHALNHPVCIGSTVVSSKTEAAAAWFDRWRVSADGADAPEVELTSESYSWLHNPGDMFPRVYLRCGYVTRLRHGVVVTSGKVALLSEKLRAWAFVETSRVQMLVVANIQVRILKAEVEKRPMGTAMRVFLRAATHSLRSLIPETAQDSSHDPSISRKQSLRTFLPRCQIHRIHRTPHVKIFANAGSTTDRNLQTARGTDLAPTQRVSEGVHSRADTPDIGFVVESTPPLSPLNDGRQNRTPTESTTTDRSTPTICTPKGRDYSDQSFSVVDWLSLILLHGNITTPLAADASCVRPPAHPPLQQWPLWTLTSPCLPPHACHWI</sequence>
<reference evidence="3 4" key="1">
    <citation type="journal article" date="2019" name="Gigascience">
        <title>Whole-genome sequence of the oriental lung fluke Paragonimus westermani.</title>
        <authorList>
            <person name="Oey H."/>
            <person name="Zakrzewski M."/>
            <person name="Narain K."/>
            <person name="Devi K.R."/>
            <person name="Agatsuma T."/>
            <person name="Nawaratna S."/>
            <person name="Gobert G.N."/>
            <person name="Jones M.K."/>
            <person name="Ragan M.A."/>
            <person name="McManus D.P."/>
            <person name="Krause L."/>
        </authorList>
    </citation>
    <scope>NUCLEOTIDE SEQUENCE [LARGE SCALE GENOMIC DNA]</scope>
    <source>
        <strain evidence="3 4">IND2009</strain>
    </source>
</reference>
<feature type="region of interest" description="Disordered" evidence="1">
    <location>
        <begin position="2645"/>
        <end position="2721"/>
    </location>
</feature>
<feature type="region of interest" description="Disordered" evidence="1">
    <location>
        <begin position="256"/>
        <end position="290"/>
    </location>
</feature>
<protein>
    <recommendedName>
        <fullName evidence="2">Reverse transcriptase domain-containing protein</fullName>
    </recommendedName>
</protein>
<evidence type="ECO:0000313" key="3">
    <source>
        <dbReference type="EMBL" id="KAA3673246.1"/>
    </source>
</evidence>
<gene>
    <name evidence="3" type="ORF">DEA37_0011154</name>
</gene>
<feature type="compositionally biased region" description="Low complexity" evidence="1">
    <location>
        <begin position="46"/>
        <end position="57"/>
    </location>
</feature>
<feature type="region of interest" description="Disordered" evidence="1">
    <location>
        <begin position="160"/>
        <end position="194"/>
    </location>
</feature>
<feature type="compositionally biased region" description="Polar residues" evidence="1">
    <location>
        <begin position="160"/>
        <end position="192"/>
    </location>
</feature>